<feature type="transmembrane region" description="Helical" evidence="7">
    <location>
        <begin position="101"/>
        <end position="123"/>
    </location>
</feature>
<dbReference type="Proteomes" id="UP000037688">
    <property type="component" value="Unassembled WGS sequence"/>
</dbReference>
<evidence type="ECO:0000313" key="9">
    <source>
        <dbReference type="EMBL" id="KOY15319.1"/>
    </source>
</evidence>
<accession>A0A0M9BN33</accession>
<feature type="transmembrane region" description="Helical" evidence="7">
    <location>
        <begin position="178"/>
        <end position="200"/>
    </location>
</feature>
<evidence type="ECO:0000313" key="10">
    <source>
        <dbReference type="Proteomes" id="UP000037688"/>
    </source>
</evidence>
<comment type="caution">
    <text evidence="9">The sequence shown here is derived from an EMBL/GenBank/DDBJ whole genome shotgun (WGS) entry which is preliminary data.</text>
</comment>
<comment type="similarity">
    <text evidence="7">Belongs to the binding-protein-dependent transport system permease family.</text>
</comment>
<dbReference type="Gene3D" id="1.10.3720.10">
    <property type="entry name" value="MetI-like"/>
    <property type="match status" value="1"/>
</dbReference>
<feature type="transmembrane region" description="Helical" evidence="7">
    <location>
        <begin position="135"/>
        <end position="157"/>
    </location>
</feature>
<dbReference type="SUPFAM" id="SSF161098">
    <property type="entry name" value="MetI-like"/>
    <property type="match status" value="1"/>
</dbReference>
<evidence type="ECO:0000256" key="4">
    <source>
        <dbReference type="ARBA" id="ARBA00022692"/>
    </source>
</evidence>
<dbReference type="CDD" id="cd06261">
    <property type="entry name" value="TM_PBP2"/>
    <property type="match status" value="1"/>
</dbReference>
<feature type="transmembrane region" description="Helical" evidence="7">
    <location>
        <begin position="239"/>
        <end position="257"/>
    </location>
</feature>
<feature type="transmembrane region" description="Helical" evidence="7">
    <location>
        <begin position="7"/>
        <end position="26"/>
    </location>
</feature>
<protein>
    <recommendedName>
        <fullName evidence="8">ABC transmembrane type-1 domain-containing protein</fullName>
    </recommendedName>
</protein>
<proteinExistence type="inferred from homology"/>
<keyword evidence="5 7" id="KW-1133">Transmembrane helix</keyword>
<keyword evidence="2 7" id="KW-0813">Transport</keyword>
<dbReference type="Pfam" id="PF00528">
    <property type="entry name" value="BPD_transp_1"/>
    <property type="match status" value="1"/>
</dbReference>
<dbReference type="PROSITE" id="PS50928">
    <property type="entry name" value="ABC_TM1"/>
    <property type="match status" value="1"/>
</dbReference>
<gene>
    <name evidence="9" type="ORF">AMS66_16325</name>
</gene>
<dbReference type="OrthoDB" id="187395at2"/>
<evidence type="ECO:0000256" key="3">
    <source>
        <dbReference type="ARBA" id="ARBA00022475"/>
    </source>
</evidence>
<evidence type="ECO:0000256" key="6">
    <source>
        <dbReference type="ARBA" id="ARBA00023136"/>
    </source>
</evidence>
<reference evidence="9 10" key="1">
    <citation type="submission" date="2015-08" db="EMBL/GenBank/DDBJ databases">
        <title>Draft genome sequence of cellulolytic and xylanolytic Paenibacillus sp. A59, isolated from a decaying forest soil from Patagonia, Argentina.</title>
        <authorList>
            <person name="Ghio S."/>
            <person name="Caceres A.M."/>
            <person name="Talia P."/>
            <person name="Grasso D."/>
            <person name="Campos E."/>
        </authorList>
    </citation>
    <scope>NUCLEOTIDE SEQUENCE [LARGE SCALE GENOMIC DNA]</scope>
    <source>
        <strain evidence="9 10">A59</strain>
    </source>
</reference>
<feature type="transmembrane region" description="Helical" evidence="7">
    <location>
        <begin position="65"/>
        <end position="89"/>
    </location>
</feature>
<evidence type="ECO:0000256" key="5">
    <source>
        <dbReference type="ARBA" id="ARBA00022989"/>
    </source>
</evidence>
<organism evidence="9 10">
    <name type="scientific">Paenibacillus xylanivorans</name>
    <dbReference type="NCBI Taxonomy" id="1705561"/>
    <lineage>
        <taxon>Bacteria</taxon>
        <taxon>Bacillati</taxon>
        <taxon>Bacillota</taxon>
        <taxon>Bacilli</taxon>
        <taxon>Bacillales</taxon>
        <taxon>Paenibacillaceae</taxon>
        <taxon>Paenibacillus</taxon>
    </lineage>
</organism>
<dbReference type="AlphaFoldDB" id="A0A0M9BN33"/>
<comment type="subcellular location">
    <subcellularLocation>
        <location evidence="1 7">Cell membrane</location>
        <topology evidence="1 7">Multi-pass membrane protein</topology>
    </subcellularLocation>
</comment>
<feature type="domain" description="ABC transmembrane type-1" evidence="8">
    <location>
        <begin position="66"/>
        <end position="257"/>
    </location>
</feature>
<keyword evidence="10" id="KW-1185">Reference proteome</keyword>
<dbReference type="PATRIC" id="fig|1705561.3.peg.3336"/>
<evidence type="ECO:0000259" key="8">
    <source>
        <dbReference type="PROSITE" id="PS50928"/>
    </source>
</evidence>
<keyword evidence="6 7" id="KW-0472">Membrane</keyword>
<keyword evidence="4 7" id="KW-0812">Transmembrane</keyword>
<dbReference type="InterPro" id="IPR000515">
    <property type="entry name" value="MetI-like"/>
</dbReference>
<dbReference type="EMBL" id="LITU01000061">
    <property type="protein sequence ID" value="KOY15319.1"/>
    <property type="molecule type" value="Genomic_DNA"/>
</dbReference>
<sequence length="272" mass="30909">MVKYIKHIILILYGLTCLYPFVWMIGTSLKTSQDALANPQSPFPQAAPMWSTFGDVWSKLNFYQFFINSVIVSAVVIIGVILIYTMMAYSFAKFVYRGKKFIYYTFIALLLVPGVTTLIPLYINMTNLGLQNTYIGMILPMINGAAPFAIFLFTSYFRTISHELYESAVLDGCNNFKIYYRIYLPLALPAIGTIAILNFIGSWNNILWPMIIVDSRDMFTLPMGLMYLDSSSFKKWNELMAGALITVIPILLAFPFMQKMYVKGMTVGSVKM</sequence>
<dbReference type="GO" id="GO:0005886">
    <property type="term" value="C:plasma membrane"/>
    <property type="evidence" value="ECO:0007669"/>
    <property type="project" value="UniProtKB-SubCell"/>
</dbReference>
<dbReference type="GO" id="GO:0055085">
    <property type="term" value="P:transmembrane transport"/>
    <property type="evidence" value="ECO:0007669"/>
    <property type="project" value="InterPro"/>
</dbReference>
<dbReference type="RefSeq" id="WP_053781827.1">
    <property type="nucleotide sequence ID" value="NZ_LITU01000061.1"/>
</dbReference>
<evidence type="ECO:0000256" key="7">
    <source>
        <dbReference type="RuleBase" id="RU363032"/>
    </source>
</evidence>
<dbReference type="InterPro" id="IPR035906">
    <property type="entry name" value="MetI-like_sf"/>
</dbReference>
<dbReference type="PANTHER" id="PTHR43744">
    <property type="entry name" value="ABC TRANSPORTER PERMEASE PROTEIN MG189-RELATED-RELATED"/>
    <property type="match status" value="1"/>
</dbReference>
<evidence type="ECO:0000256" key="2">
    <source>
        <dbReference type="ARBA" id="ARBA00022448"/>
    </source>
</evidence>
<name>A0A0M9BN33_9BACL</name>
<evidence type="ECO:0000256" key="1">
    <source>
        <dbReference type="ARBA" id="ARBA00004651"/>
    </source>
</evidence>
<keyword evidence="3" id="KW-1003">Cell membrane</keyword>
<dbReference type="PANTHER" id="PTHR43744:SF12">
    <property type="entry name" value="ABC TRANSPORTER PERMEASE PROTEIN MG189-RELATED"/>
    <property type="match status" value="1"/>
</dbReference>